<evidence type="ECO:0000256" key="4">
    <source>
        <dbReference type="ARBA" id="ARBA00022741"/>
    </source>
</evidence>
<keyword evidence="6 7" id="KW-0067">ATP-binding</keyword>
<dbReference type="InterPro" id="IPR000719">
    <property type="entry name" value="Prot_kinase_dom"/>
</dbReference>
<evidence type="ECO:0000256" key="5">
    <source>
        <dbReference type="ARBA" id="ARBA00022777"/>
    </source>
</evidence>
<dbReference type="AlphaFoldDB" id="X6MC68"/>
<dbReference type="SMART" id="SM00220">
    <property type="entry name" value="S_TKc"/>
    <property type="match status" value="1"/>
</dbReference>
<evidence type="ECO:0000313" key="10">
    <source>
        <dbReference type="EMBL" id="ETO11261.1"/>
    </source>
</evidence>
<dbReference type="GO" id="GO:0005524">
    <property type="term" value="F:ATP binding"/>
    <property type="evidence" value="ECO:0007669"/>
    <property type="project" value="UniProtKB-UniRule"/>
</dbReference>
<organism evidence="10 11">
    <name type="scientific">Reticulomyxa filosa</name>
    <dbReference type="NCBI Taxonomy" id="46433"/>
    <lineage>
        <taxon>Eukaryota</taxon>
        <taxon>Sar</taxon>
        <taxon>Rhizaria</taxon>
        <taxon>Retaria</taxon>
        <taxon>Foraminifera</taxon>
        <taxon>Monothalamids</taxon>
        <taxon>Reticulomyxidae</taxon>
        <taxon>Reticulomyxa</taxon>
    </lineage>
</organism>
<evidence type="ECO:0000259" key="9">
    <source>
        <dbReference type="PROSITE" id="PS50011"/>
    </source>
</evidence>
<dbReference type="InterPro" id="IPR011009">
    <property type="entry name" value="Kinase-like_dom_sf"/>
</dbReference>
<dbReference type="PANTHER" id="PTHR24351">
    <property type="entry name" value="RIBOSOMAL PROTEIN S6 KINASE"/>
    <property type="match status" value="1"/>
</dbReference>
<dbReference type="Proteomes" id="UP000023152">
    <property type="component" value="Unassembled WGS sequence"/>
</dbReference>
<keyword evidence="2" id="KW-0597">Phosphoprotein</keyword>
<feature type="non-terminal residue" evidence="10">
    <location>
        <position position="1"/>
    </location>
</feature>
<evidence type="ECO:0000313" key="11">
    <source>
        <dbReference type="Proteomes" id="UP000023152"/>
    </source>
</evidence>
<dbReference type="Gene3D" id="1.10.510.10">
    <property type="entry name" value="Transferase(Phosphotransferase) domain 1"/>
    <property type="match status" value="1"/>
</dbReference>
<feature type="binding site" evidence="7">
    <location>
        <position position="166"/>
    </location>
    <ligand>
        <name>ATP</name>
        <dbReference type="ChEBI" id="CHEBI:30616"/>
    </ligand>
</feature>
<keyword evidence="1 8" id="KW-0723">Serine/threonine-protein kinase</keyword>
<feature type="non-terminal residue" evidence="10">
    <location>
        <position position="336"/>
    </location>
</feature>
<dbReference type="PROSITE" id="PS50011">
    <property type="entry name" value="PROTEIN_KINASE_DOM"/>
    <property type="match status" value="1"/>
</dbReference>
<dbReference type="Pfam" id="PF00069">
    <property type="entry name" value="Pkinase"/>
    <property type="match status" value="1"/>
</dbReference>
<comment type="caution">
    <text evidence="10">The sequence shown here is derived from an EMBL/GenBank/DDBJ whole genome shotgun (WGS) entry which is preliminary data.</text>
</comment>
<dbReference type="PROSITE" id="PS00108">
    <property type="entry name" value="PROTEIN_KINASE_ST"/>
    <property type="match status" value="1"/>
</dbReference>
<name>X6MC68_RETFI</name>
<dbReference type="GO" id="GO:0004674">
    <property type="term" value="F:protein serine/threonine kinase activity"/>
    <property type="evidence" value="ECO:0007669"/>
    <property type="project" value="UniProtKB-KW"/>
</dbReference>
<feature type="domain" description="Protein kinase" evidence="9">
    <location>
        <begin position="131"/>
        <end position="336"/>
    </location>
</feature>
<accession>X6MC68</accession>
<evidence type="ECO:0000256" key="6">
    <source>
        <dbReference type="ARBA" id="ARBA00022840"/>
    </source>
</evidence>
<evidence type="ECO:0000256" key="3">
    <source>
        <dbReference type="ARBA" id="ARBA00022679"/>
    </source>
</evidence>
<comment type="similarity">
    <text evidence="8">Belongs to the protein kinase superfamily.</text>
</comment>
<dbReference type="OMA" id="WTHIVIL"/>
<keyword evidence="4 7" id="KW-0547">Nucleotide-binding</keyword>
<evidence type="ECO:0000256" key="8">
    <source>
        <dbReference type="RuleBase" id="RU000304"/>
    </source>
</evidence>
<dbReference type="OrthoDB" id="63267at2759"/>
<reference evidence="10 11" key="1">
    <citation type="journal article" date="2013" name="Curr. Biol.">
        <title>The Genome of the Foraminiferan Reticulomyxa filosa.</title>
        <authorList>
            <person name="Glockner G."/>
            <person name="Hulsmann N."/>
            <person name="Schleicher M."/>
            <person name="Noegel A.A."/>
            <person name="Eichinger L."/>
            <person name="Gallinger C."/>
            <person name="Pawlowski J."/>
            <person name="Sierra R."/>
            <person name="Euteneuer U."/>
            <person name="Pillet L."/>
            <person name="Moustafa A."/>
            <person name="Platzer M."/>
            <person name="Groth M."/>
            <person name="Szafranski K."/>
            <person name="Schliwa M."/>
        </authorList>
    </citation>
    <scope>NUCLEOTIDE SEQUENCE [LARGE SCALE GENOMIC DNA]</scope>
</reference>
<proteinExistence type="inferred from homology"/>
<dbReference type="EMBL" id="ASPP01022606">
    <property type="protein sequence ID" value="ETO11261.1"/>
    <property type="molecule type" value="Genomic_DNA"/>
</dbReference>
<keyword evidence="3" id="KW-0808">Transferase</keyword>
<gene>
    <name evidence="10" type="ORF">RFI_26115</name>
</gene>
<dbReference type="PROSITE" id="PS00107">
    <property type="entry name" value="PROTEIN_KINASE_ATP"/>
    <property type="match status" value="1"/>
</dbReference>
<sequence length="336" mass="38952">EDRERILNVLSEVYQQKQGKKLGISKVSQNELLEVVVTKDVARLQVKKKIPILKSRGREEKYVTASKCCTTKKKKKREKKNYGKYTREERLKRFKELLGKENFEEEVNDAKGANVATNMMNNKDKVQPDDFEFLKVIGRGSFGKVMLGMKMVVCKMNCAFVFVIKKKMRVVSCGTSMWTHIVILYTTHIGSYIHYEKLKKKDTDDVFAMKILKKKALIAKQQVEHTTAERNILRSMDHPFLMHLRYAFQTDAKLYFVLDYYKGGELFFHLKTVKRFSLEQARFFVAEVGMALGHLHSFDIIYRDLKPENILLDQSGNACLTDFGLSKELTDGEKAT</sequence>
<dbReference type="Gene3D" id="3.30.200.20">
    <property type="entry name" value="Phosphorylase Kinase, domain 1"/>
    <property type="match status" value="2"/>
</dbReference>
<evidence type="ECO:0000256" key="1">
    <source>
        <dbReference type="ARBA" id="ARBA00022527"/>
    </source>
</evidence>
<protein>
    <submittedName>
        <fullName evidence="10">Protein kinase 2</fullName>
    </submittedName>
</protein>
<evidence type="ECO:0000256" key="7">
    <source>
        <dbReference type="PROSITE-ProRule" id="PRU10141"/>
    </source>
</evidence>
<evidence type="ECO:0000256" key="2">
    <source>
        <dbReference type="ARBA" id="ARBA00022553"/>
    </source>
</evidence>
<keyword evidence="11" id="KW-1185">Reference proteome</keyword>
<dbReference type="InterPro" id="IPR008271">
    <property type="entry name" value="Ser/Thr_kinase_AS"/>
</dbReference>
<dbReference type="InterPro" id="IPR017441">
    <property type="entry name" value="Protein_kinase_ATP_BS"/>
</dbReference>
<keyword evidence="5 10" id="KW-0418">Kinase</keyword>
<dbReference type="SUPFAM" id="SSF56112">
    <property type="entry name" value="Protein kinase-like (PK-like)"/>
    <property type="match status" value="1"/>
</dbReference>